<sequence>MNTAKINWGQQTVIAKLANYSQQMISNFLAGRKRPSWEGGGRLEGATGVPRDLWMNARKDPNALIAALNSKFEVGPSRGKGEKLLKFTQRKKKP</sequence>
<reference evidence="1" key="1">
    <citation type="journal article" date="2015" name="Nature">
        <title>Complex archaea that bridge the gap between prokaryotes and eukaryotes.</title>
        <authorList>
            <person name="Spang A."/>
            <person name="Saw J.H."/>
            <person name="Jorgensen S.L."/>
            <person name="Zaremba-Niedzwiedzka K."/>
            <person name="Martijn J."/>
            <person name="Lind A.E."/>
            <person name="van Eijk R."/>
            <person name="Schleper C."/>
            <person name="Guy L."/>
            <person name="Ettema T.J."/>
        </authorList>
    </citation>
    <scope>NUCLEOTIDE SEQUENCE</scope>
</reference>
<proteinExistence type="predicted"/>
<organism evidence="1">
    <name type="scientific">marine sediment metagenome</name>
    <dbReference type="NCBI Taxonomy" id="412755"/>
    <lineage>
        <taxon>unclassified sequences</taxon>
        <taxon>metagenomes</taxon>
        <taxon>ecological metagenomes</taxon>
    </lineage>
</organism>
<dbReference type="AlphaFoldDB" id="A0A0F9AEH2"/>
<dbReference type="GO" id="GO:0003677">
    <property type="term" value="F:DNA binding"/>
    <property type="evidence" value="ECO:0007669"/>
    <property type="project" value="InterPro"/>
</dbReference>
<evidence type="ECO:0000313" key="1">
    <source>
        <dbReference type="EMBL" id="KKL07984.1"/>
    </source>
</evidence>
<comment type="caution">
    <text evidence="1">The sequence shown here is derived from an EMBL/GenBank/DDBJ whole genome shotgun (WGS) entry which is preliminary data.</text>
</comment>
<gene>
    <name evidence="1" type="ORF">LCGC14_2580490</name>
</gene>
<accession>A0A0F9AEH2</accession>
<dbReference type="EMBL" id="LAZR01043065">
    <property type="protein sequence ID" value="KKL07984.1"/>
    <property type="molecule type" value="Genomic_DNA"/>
</dbReference>
<dbReference type="SUPFAM" id="SSF47413">
    <property type="entry name" value="lambda repressor-like DNA-binding domains"/>
    <property type="match status" value="1"/>
</dbReference>
<dbReference type="Gene3D" id="1.10.260.40">
    <property type="entry name" value="lambda repressor-like DNA-binding domains"/>
    <property type="match status" value="1"/>
</dbReference>
<dbReference type="InterPro" id="IPR010982">
    <property type="entry name" value="Lambda_DNA-bd_dom_sf"/>
</dbReference>
<name>A0A0F9AEH2_9ZZZZ</name>
<protein>
    <submittedName>
        <fullName evidence="1">Uncharacterized protein</fullName>
    </submittedName>
</protein>